<comment type="catalytic activity">
    <reaction evidence="12">
        <text>L-lysyl-L-alpha-amino acid(out) = L-lysyl-L-alpha-amino acid(in)</text>
        <dbReference type="Rhea" id="RHEA:79387"/>
        <dbReference type="ChEBI" id="CHEBI:229965"/>
    </reaction>
</comment>
<comment type="similarity">
    <text evidence="2">Belongs to the major facilitator superfamily.</text>
</comment>
<name>A0A098GGZ8_LEGMI</name>
<feature type="domain" description="Major facilitator superfamily (MFS) profile" evidence="26">
    <location>
        <begin position="9"/>
        <end position="416"/>
    </location>
</feature>
<reference evidence="29" key="1">
    <citation type="submission" date="2014-09" db="EMBL/GenBank/DDBJ databases">
        <authorList>
            <person name="Gomez-Valero L."/>
        </authorList>
    </citation>
    <scope>NUCLEOTIDE SEQUENCE [LARGE SCALE GENOMIC DNA]</scope>
    <source>
        <strain evidence="29">ATCC33218</strain>
    </source>
</reference>
<feature type="transmembrane region" description="Helical" evidence="25">
    <location>
        <begin position="163"/>
        <end position="187"/>
    </location>
</feature>
<sequence length="431" mass="47766">MPYSRKNYMSYLMWLFPLLFFAYQFILRLWPGLMMQQIMGQFSIDASHFGFLAALYYYGYSGIQIPVAILLERYSARSVICLFALICGLATLVFTYTNNWYLACLSRFLVGAGSAVGFLGVSKVVSQWFPKNRYGKMIGFSFTFGLLGAIYGGKPVSLLITNYSWQTVASVLAVAALLIGLTIYFFLSTPQRVSVEAENQFKLSYFKTLLSSPLIWLLAIANFLMVGSLEGFADVWGVSYLSTAFSLPKEEAAQLVSFIFVGMLCGGPLLAFFSHRLGNYFVITGAGLCMALAFLILLSITEYNWYCFVGLFFVIGNMCCYQVIVFAAGAELVSPKLLGVAVALLNCINMLGGSFFHTLIGHLMDSTWAGEISQEGLRLYSLDSYHGSLVMIPYCAIIGACMTGFIGIFLRYKQKTAVSPLMGEESSQSWQ</sequence>
<dbReference type="PATRIC" id="fig|451.8.peg.2758"/>
<feature type="transmembrane region" description="Helical" evidence="25">
    <location>
        <begin position="303"/>
        <end position="330"/>
    </location>
</feature>
<evidence type="ECO:0000256" key="13">
    <source>
        <dbReference type="ARBA" id="ARBA00044893"/>
    </source>
</evidence>
<comment type="catalytic activity">
    <reaction evidence="18">
        <text>L-histidyl-L-alpha-amino acid(out) = L-histidyl-L-alpha-amino acid(in)</text>
        <dbReference type="Rhea" id="RHEA:79379"/>
        <dbReference type="ChEBI" id="CHEBI:229964"/>
    </reaction>
</comment>
<dbReference type="Gene3D" id="1.20.1250.20">
    <property type="entry name" value="MFS general substrate transporter like domains"/>
    <property type="match status" value="2"/>
</dbReference>
<comment type="catalytic activity">
    <reaction evidence="16">
        <text>L-lysyl-L-lysine(out) = L-lysyl-L-lysine(in)</text>
        <dbReference type="Rhea" id="RHEA:79403"/>
        <dbReference type="ChEBI" id="CHEBI:229956"/>
    </reaction>
</comment>
<organism evidence="27 29">
    <name type="scientific">Legionella micdadei</name>
    <name type="common">Tatlockia micdadei</name>
    <dbReference type="NCBI Taxonomy" id="451"/>
    <lineage>
        <taxon>Bacteria</taxon>
        <taxon>Pseudomonadati</taxon>
        <taxon>Pseudomonadota</taxon>
        <taxon>Gammaproteobacteria</taxon>
        <taxon>Legionellales</taxon>
        <taxon>Legionellaceae</taxon>
        <taxon>Legionella</taxon>
    </lineage>
</organism>
<evidence type="ECO:0000256" key="1">
    <source>
        <dbReference type="ARBA" id="ARBA00004155"/>
    </source>
</evidence>
<dbReference type="InterPro" id="IPR011701">
    <property type="entry name" value="MFS"/>
</dbReference>
<comment type="catalytic activity">
    <reaction evidence="13">
        <text>L-alpha-aminoacyl-L-lysine(out) = L-alpha-aminoacyl-L-lysine(in)</text>
        <dbReference type="Rhea" id="RHEA:79383"/>
        <dbReference type="ChEBI" id="CHEBI:229966"/>
    </reaction>
</comment>
<evidence type="ECO:0000313" key="28">
    <source>
        <dbReference type="EMBL" id="SCY22755.1"/>
    </source>
</evidence>
<dbReference type="InterPro" id="IPR036259">
    <property type="entry name" value="MFS_trans_sf"/>
</dbReference>
<comment type="catalytic activity">
    <reaction evidence="10">
        <text>L-alpha-aminoacyl-L-arginine(out) = L-alpha-aminoacyl-L-arginine(in)</text>
        <dbReference type="Rhea" id="RHEA:79367"/>
        <dbReference type="ChEBI" id="CHEBI:229968"/>
    </reaction>
</comment>
<evidence type="ECO:0000256" key="23">
    <source>
        <dbReference type="ARBA" id="ARBA00045709"/>
    </source>
</evidence>
<keyword evidence="7" id="KW-0458">Lysosome</keyword>
<comment type="function">
    <text evidence="23">Lysosomal dipeptide uniporter that selectively exports lysine, arginine or histidine-containing dipeptides with a net positive charge from the lysosome lumen into the cytosol. Could play a role in a specific type of protein O-glycosylation indirectly regulating macrophages migration and tissue invasion. Also essential for liver homeostasis.</text>
</comment>
<evidence type="ECO:0000256" key="5">
    <source>
        <dbReference type="ARBA" id="ARBA00022989"/>
    </source>
</evidence>
<reference evidence="28 30" key="3">
    <citation type="submission" date="2016-10" db="EMBL/GenBank/DDBJ databases">
        <authorList>
            <person name="Varghese N."/>
            <person name="Submissions S."/>
        </authorList>
    </citation>
    <scope>NUCLEOTIDE SEQUENCE [LARGE SCALE GENOMIC DNA]</scope>
    <source>
        <strain evidence="28 30">ATCC 33218</strain>
    </source>
</reference>
<comment type="catalytic activity">
    <reaction evidence="11">
        <text>L-alpha-aminoacyl-L-histidine(out) = L-alpha-aminoacyl-L-histidine(in)</text>
        <dbReference type="Rhea" id="RHEA:79375"/>
        <dbReference type="ChEBI" id="CHEBI:229967"/>
    </reaction>
</comment>
<accession>A0A098GGZ8</accession>
<dbReference type="Proteomes" id="UP000182998">
    <property type="component" value="Unassembled WGS sequence"/>
</dbReference>
<evidence type="ECO:0000256" key="18">
    <source>
        <dbReference type="ARBA" id="ARBA00044912"/>
    </source>
</evidence>
<evidence type="ECO:0000256" key="24">
    <source>
        <dbReference type="ARBA" id="ARBA00046376"/>
    </source>
</evidence>
<evidence type="ECO:0000256" key="9">
    <source>
        <dbReference type="ARBA" id="ARBA00044878"/>
    </source>
</evidence>
<evidence type="ECO:0000256" key="3">
    <source>
        <dbReference type="ARBA" id="ARBA00022448"/>
    </source>
</evidence>
<dbReference type="Proteomes" id="UP000032414">
    <property type="component" value="Chromosome I"/>
</dbReference>
<evidence type="ECO:0000256" key="10">
    <source>
        <dbReference type="ARBA" id="ARBA00044881"/>
    </source>
</evidence>
<dbReference type="PROSITE" id="PS50850">
    <property type="entry name" value="MFS"/>
    <property type="match status" value="1"/>
</dbReference>
<comment type="catalytic activity">
    <reaction evidence="8">
        <text>L-lysyl-L-alanine(out) = L-lysyl-L-alanine(in)</text>
        <dbReference type="Rhea" id="RHEA:79399"/>
        <dbReference type="ChEBI" id="CHEBI:229954"/>
    </reaction>
</comment>
<dbReference type="AlphaFoldDB" id="A0A098GGZ8"/>
<feature type="transmembrane region" description="Helical" evidence="25">
    <location>
        <begin position="50"/>
        <end position="71"/>
    </location>
</feature>
<keyword evidence="4 25" id="KW-0812">Transmembrane</keyword>
<evidence type="ECO:0000256" key="19">
    <source>
        <dbReference type="ARBA" id="ARBA00044919"/>
    </source>
</evidence>
<dbReference type="HOGENOM" id="CLU_001265_62_1_6"/>
<evidence type="ECO:0000313" key="29">
    <source>
        <dbReference type="Proteomes" id="UP000032414"/>
    </source>
</evidence>
<dbReference type="PANTHER" id="PTHR23512">
    <property type="entry name" value="MAJOR FACILITATOR SUPERFAMILY DOMAIN-CONTAINING PROTEIN 1"/>
    <property type="match status" value="1"/>
</dbReference>
<evidence type="ECO:0000256" key="20">
    <source>
        <dbReference type="ARBA" id="ARBA00044924"/>
    </source>
</evidence>
<comment type="catalytic activity">
    <reaction evidence="20">
        <text>L-lysyl-glycine(out) = L-lysyl-glycine(in)</text>
        <dbReference type="Rhea" id="RHEA:79407"/>
        <dbReference type="ChEBI" id="CHEBI:191202"/>
    </reaction>
</comment>
<feature type="transmembrane region" description="Helical" evidence="25">
    <location>
        <begin position="134"/>
        <end position="151"/>
    </location>
</feature>
<evidence type="ECO:0000256" key="11">
    <source>
        <dbReference type="ARBA" id="ARBA00044884"/>
    </source>
</evidence>
<comment type="subunit">
    <text evidence="24">Homodimer. Interacts with lysosomal protein GLMP (via lumenal domain); the interaction starts while both proteins are still in the endoplasmic reticulum and is required for stabilization of MFSD1 in lysosomes but has no direct effect on its targeting to lysosomes or transporter activity.</text>
</comment>
<feature type="transmembrane region" description="Helical" evidence="25">
    <location>
        <begin position="100"/>
        <end position="122"/>
    </location>
</feature>
<keyword evidence="30" id="KW-1185">Reference proteome</keyword>
<evidence type="ECO:0000256" key="16">
    <source>
        <dbReference type="ARBA" id="ARBA00044900"/>
    </source>
</evidence>
<dbReference type="Pfam" id="PF07690">
    <property type="entry name" value="MFS_1"/>
    <property type="match status" value="1"/>
</dbReference>
<dbReference type="EMBL" id="LN614830">
    <property type="protein sequence ID" value="CEG61763.1"/>
    <property type="molecule type" value="Genomic_DNA"/>
</dbReference>
<keyword evidence="5 25" id="KW-1133">Transmembrane helix</keyword>
<keyword evidence="3" id="KW-0813">Transport</keyword>
<proteinExistence type="inferred from homology"/>
<reference evidence="27" key="2">
    <citation type="submission" date="2014-09" db="EMBL/GenBank/DDBJ databases">
        <authorList>
            <person name="GOMEZ-VALERO Laura"/>
        </authorList>
    </citation>
    <scope>NUCLEOTIDE SEQUENCE</scope>
    <source>
        <strain evidence="27">ATCC33218</strain>
    </source>
</reference>
<dbReference type="GO" id="GO:0005765">
    <property type="term" value="C:lysosomal membrane"/>
    <property type="evidence" value="ECO:0007669"/>
    <property type="project" value="UniProtKB-SubCell"/>
</dbReference>
<feature type="transmembrane region" description="Helical" evidence="25">
    <location>
        <begin position="208"/>
        <end position="232"/>
    </location>
</feature>
<keyword evidence="6 25" id="KW-0472">Membrane</keyword>
<comment type="subcellular location">
    <subcellularLocation>
        <location evidence="1">Lysosome membrane</location>
        <topology evidence="1">Multi-pass membrane protein</topology>
    </subcellularLocation>
</comment>
<comment type="catalytic activity">
    <reaction evidence="9">
        <text>L-histidyl-glycine(out) = L-histidyl-glycine(in)</text>
        <dbReference type="Rhea" id="RHEA:79395"/>
        <dbReference type="ChEBI" id="CHEBI:229957"/>
    </reaction>
</comment>
<comment type="catalytic activity">
    <reaction evidence="17">
        <text>L-arginyl-glycine(out) = L-arginyl-glycine(in)</text>
        <dbReference type="Rhea" id="RHEA:79391"/>
        <dbReference type="ChEBI" id="CHEBI:229955"/>
    </reaction>
</comment>
<evidence type="ECO:0000256" key="8">
    <source>
        <dbReference type="ARBA" id="ARBA00044876"/>
    </source>
</evidence>
<feature type="transmembrane region" description="Helical" evidence="25">
    <location>
        <begin position="280"/>
        <end position="297"/>
    </location>
</feature>
<evidence type="ECO:0000256" key="21">
    <source>
        <dbReference type="ARBA" id="ARBA00044985"/>
    </source>
</evidence>
<evidence type="ECO:0000256" key="17">
    <source>
        <dbReference type="ARBA" id="ARBA00044903"/>
    </source>
</evidence>
<evidence type="ECO:0000256" key="22">
    <source>
        <dbReference type="ARBA" id="ARBA00045018"/>
    </source>
</evidence>
<dbReference type="SUPFAM" id="SSF103473">
    <property type="entry name" value="MFS general substrate transporter"/>
    <property type="match status" value="1"/>
</dbReference>
<evidence type="ECO:0000256" key="2">
    <source>
        <dbReference type="ARBA" id="ARBA00008335"/>
    </source>
</evidence>
<evidence type="ECO:0000256" key="25">
    <source>
        <dbReference type="SAM" id="Phobius"/>
    </source>
</evidence>
<feature type="transmembrane region" description="Helical" evidence="25">
    <location>
        <begin position="337"/>
        <end position="360"/>
    </location>
</feature>
<evidence type="ECO:0000256" key="4">
    <source>
        <dbReference type="ARBA" id="ARBA00022692"/>
    </source>
</evidence>
<comment type="catalytic activity">
    <reaction evidence="19">
        <text>L-alanyl-L-lysine(out) = L-alanyl-L-lysine(in)</text>
        <dbReference type="Rhea" id="RHEA:79415"/>
        <dbReference type="ChEBI" id="CHEBI:192470"/>
    </reaction>
</comment>
<dbReference type="InterPro" id="IPR020846">
    <property type="entry name" value="MFS_dom"/>
</dbReference>
<evidence type="ECO:0000256" key="6">
    <source>
        <dbReference type="ARBA" id="ARBA00023136"/>
    </source>
</evidence>
<evidence type="ECO:0000313" key="30">
    <source>
        <dbReference type="Proteomes" id="UP000182998"/>
    </source>
</evidence>
<evidence type="ECO:0000259" key="26">
    <source>
        <dbReference type="PROSITE" id="PS50850"/>
    </source>
</evidence>
<comment type="catalytic activity">
    <reaction evidence="15">
        <text>L-arginyl-L-alpha-amino acid(out) = L-arginyl-L-alpha-amino acid(in)</text>
        <dbReference type="Rhea" id="RHEA:79371"/>
        <dbReference type="ChEBI" id="CHEBI:84315"/>
    </reaction>
</comment>
<evidence type="ECO:0000256" key="7">
    <source>
        <dbReference type="ARBA" id="ARBA00023228"/>
    </source>
</evidence>
<feature type="transmembrane region" description="Helical" evidence="25">
    <location>
        <begin position="78"/>
        <end position="94"/>
    </location>
</feature>
<evidence type="ECO:0000256" key="15">
    <source>
        <dbReference type="ARBA" id="ARBA00044899"/>
    </source>
</evidence>
<evidence type="ECO:0000313" key="27">
    <source>
        <dbReference type="EMBL" id="CEG61763.1"/>
    </source>
</evidence>
<dbReference type="PANTHER" id="PTHR23512:SF3">
    <property type="entry name" value="MAJOR FACILITATOR SUPERFAMILY DOMAIN-CONTAINING PROTEIN 1"/>
    <property type="match status" value="1"/>
</dbReference>
<dbReference type="KEGG" id="tmc:LMI_2499"/>
<feature type="transmembrane region" description="Helical" evidence="25">
    <location>
        <begin position="12"/>
        <end position="30"/>
    </location>
</feature>
<evidence type="ECO:0000256" key="12">
    <source>
        <dbReference type="ARBA" id="ARBA00044891"/>
    </source>
</evidence>
<dbReference type="OrthoDB" id="5291895at2"/>
<evidence type="ECO:0000256" key="14">
    <source>
        <dbReference type="ARBA" id="ARBA00044898"/>
    </source>
</evidence>
<comment type="catalytic activity">
    <reaction evidence="14">
        <text>L-aspartyl-L-lysine(out) = L-aspartyl-L-lysine(in)</text>
        <dbReference type="Rhea" id="RHEA:79411"/>
        <dbReference type="ChEBI" id="CHEBI:229953"/>
    </reaction>
</comment>
<feature type="transmembrane region" description="Helical" evidence="25">
    <location>
        <begin position="252"/>
        <end position="273"/>
    </location>
</feature>
<dbReference type="EMBL" id="FMVN01000005">
    <property type="protein sequence ID" value="SCY22755.1"/>
    <property type="molecule type" value="Genomic_DNA"/>
</dbReference>
<feature type="transmembrane region" description="Helical" evidence="25">
    <location>
        <begin position="391"/>
        <end position="412"/>
    </location>
</feature>
<dbReference type="InterPro" id="IPR052187">
    <property type="entry name" value="MFSD1"/>
</dbReference>
<dbReference type="GO" id="GO:0022857">
    <property type="term" value="F:transmembrane transporter activity"/>
    <property type="evidence" value="ECO:0007669"/>
    <property type="project" value="InterPro"/>
</dbReference>
<protein>
    <recommendedName>
        <fullName evidence="21">Lysosomal dipeptide transporter MFSD1</fullName>
    </recommendedName>
    <alternativeName>
        <fullName evidence="22">Major facilitator superfamily domain-containing protein 1</fullName>
    </alternativeName>
</protein>
<dbReference type="RefSeq" id="WP_045099949.1">
    <property type="nucleotide sequence ID" value="NZ_CP020614.1"/>
</dbReference>
<gene>
    <name evidence="27" type="ORF">LMI_2499</name>
    <name evidence="28" type="ORF">SAMN02982997_01139</name>
</gene>